<evidence type="ECO:0000313" key="2">
    <source>
        <dbReference type="EMBL" id="XDP46293.1"/>
    </source>
</evidence>
<sequence>MMSHHEQDQHEPGRHETKSESFMRTMGRLRGLYGPADHRTAQEPERHGHNPEDVKEEQELAGIDIETDSEGHHYGVRRAESAD</sequence>
<feature type="compositionally biased region" description="Basic and acidic residues" evidence="1">
    <location>
        <begin position="36"/>
        <end position="53"/>
    </location>
</feature>
<dbReference type="EMBL" id="CP163302">
    <property type="protein sequence ID" value="XDP46293.1"/>
    <property type="molecule type" value="Genomic_DNA"/>
</dbReference>
<reference evidence="2" key="1">
    <citation type="submission" date="2024-07" db="EMBL/GenBank/DDBJ databases">
        <authorList>
            <person name="fu j."/>
        </authorList>
    </citation>
    <scope>NUCLEOTIDE SEQUENCE</scope>
    <source>
        <strain evidence="2">P10A9</strain>
    </source>
</reference>
<proteinExistence type="predicted"/>
<feature type="compositionally biased region" description="Basic and acidic residues" evidence="1">
    <location>
        <begin position="1"/>
        <end position="21"/>
    </location>
</feature>
<dbReference type="KEGG" id="spue:AB5L97_04580"/>
<feature type="compositionally biased region" description="Basic and acidic residues" evidence="1">
    <location>
        <begin position="69"/>
        <end position="83"/>
    </location>
</feature>
<gene>
    <name evidence="2" type="ORF">AB5L97_04580</name>
</gene>
<dbReference type="RefSeq" id="WP_369046633.1">
    <property type="nucleotide sequence ID" value="NZ_CP163302.1"/>
</dbReference>
<evidence type="ECO:0000256" key="1">
    <source>
        <dbReference type="SAM" id="MobiDB-lite"/>
    </source>
</evidence>
<feature type="region of interest" description="Disordered" evidence="1">
    <location>
        <begin position="1"/>
        <end position="83"/>
    </location>
</feature>
<organism evidence="2">
    <name type="scientific">Sinomonas puerhi</name>
    <dbReference type="NCBI Taxonomy" id="3238584"/>
    <lineage>
        <taxon>Bacteria</taxon>
        <taxon>Bacillati</taxon>
        <taxon>Actinomycetota</taxon>
        <taxon>Actinomycetes</taxon>
        <taxon>Micrococcales</taxon>
        <taxon>Micrococcaceae</taxon>
        <taxon>Sinomonas</taxon>
    </lineage>
</organism>
<dbReference type="AlphaFoldDB" id="A0AB39L7A9"/>
<protein>
    <submittedName>
        <fullName evidence="2">Uncharacterized protein</fullName>
    </submittedName>
</protein>
<name>A0AB39L7A9_9MICC</name>
<accession>A0AB39L7A9</accession>